<dbReference type="Proteomes" id="UP000193560">
    <property type="component" value="Unassembled WGS sequence"/>
</dbReference>
<dbReference type="AlphaFoldDB" id="A0A1X2J1T9"/>
<evidence type="ECO:0000313" key="2">
    <source>
        <dbReference type="Proteomes" id="UP000193560"/>
    </source>
</evidence>
<sequence length="255" mass="28327">MEDNDKNQQLSCNTNTNGIISDGDGSGGSQFITRFLSIPLIKEGLSNTQSVASQYKMGRFLLCQTDSMVKYVTHIVQRTQKTPTYQHYFRHDGYLQHSLVKVDGWACSSLDAIAAKAPLIQQSTENIINTLILQPRQHATSTIDSTWNLVSGKINKDLDDVEKWMVNKNLINVVNDDSDDSDASSGSMKIMALSQRVRFIGGSAISTIIGIGKDRASFAKQWCIQWTKQQVSGPSLLSEKSSQWIRLSPKPESTH</sequence>
<proteinExistence type="predicted"/>
<gene>
    <name evidence="1" type="ORF">BCR42DRAFT_400928</name>
</gene>
<dbReference type="EMBL" id="MCGE01000001">
    <property type="protein sequence ID" value="ORZ25793.1"/>
    <property type="molecule type" value="Genomic_DNA"/>
</dbReference>
<comment type="caution">
    <text evidence="1">The sequence shown here is derived from an EMBL/GenBank/DDBJ whole genome shotgun (WGS) entry which is preliminary data.</text>
</comment>
<evidence type="ECO:0000313" key="1">
    <source>
        <dbReference type="EMBL" id="ORZ25793.1"/>
    </source>
</evidence>
<name>A0A1X2J1T9_9FUNG</name>
<accession>A0A1X2J1T9</accession>
<protein>
    <submittedName>
        <fullName evidence="1">Uncharacterized protein</fullName>
    </submittedName>
</protein>
<organism evidence="1 2">
    <name type="scientific">Absidia repens</name>
    <dbReference type="NCBI Taxonomy" id="90262"/>
    <lineage>
        <taxon>Eukaryota</taxon>
        <taxon>Fungi</taxon>
        <taxon>Fungi incertae sedis</taxon>
        <taxon>Mucoromycota</taxon>
        <taxon>Mucoromycotina</taxon>
        <taxon>Mucoromycetes</taxon>
        <taxon>Mucorales</taxon>
        <taxon>Cunninghamellaceae</taxon>
        <taxon>Absidia</taxon>
    </lineage>
</organism>
<dbReference type="OrthoDB" id="376826at2759"/>
<reference evidence="1 2" key="1">
    <citation type="submission" date="2016-07" db="EMBL/GenBank/DDBJ databases">
        <title>Pervasive Adenine N6-methylation of Active Genes in Fungi.</title>
        <authorList>
            <consortium name="DOE Joint Genome Institute"/>
            <person name="Mondo S.J."/>
            <person name="Dannebaum R.O."/>
            <person name="Kuo R.C."/>
            <person name="Labutti K."/>
            <person name="Haridas S."/>
            <person name="Kuo A."/>
            <person name="Salamov A."/>
            <person name="Ahrendt S.R."/>
            <person name="Lipzen A."/>
            <person name="Sullivan W."/>
            <person name="Andreopoulos W.B."/>
            <person name="Clum A."/>
            <person name="Lindquist E."/>
            <person name="Daum C."/>
            <person name="Ramamoorthy G.K."/>
            <person name="Gryganskyi A."/>
            <person name="Culley D."/>
            <person name="Magnuson J.K."/>
            <person name="James T.Y."/>
            <person name="O'Malley M.A."/>
            <person name="Stajich J.E."/>
            <person name="Spatafora J.W."/>
            <person name="Visel A."/>
            <person name="Grigoriev I.V."/>
        </authorList>
    </citation>
    <scope>NUCLEOTIDE SEQUENCE [LARGE SCALE GENOMIC DNA]</scope>
    <source>
        <strain evidence="1 2">NRRL 1336</strain>
    </source>
</reference>
<keyword evidence="2" id="KW-1185">Reference proteome</keyword>